<evidence type="ECO:0000256" key="1">
    <source>
        <dbReference type="ARBA" id="ARBA00022598"/>
    </source>
</evidence>
<dbReference type="RefSeq" id="WP_184635314.1">
    <property type="nucleotide sequence ID" value="NZ_BAABKT010000013.1"/>
</dbReference>
<evidence type="ECO:0000313" key="5">
    <source>
        <dbReference type="EMBL" id="MBB5998804.1"/>
    </source>
</evidence>
<gene>
    <name evidence="5" type="ORF">HNR25_002555</name>
</gene>
<dbReference type="InterPro" id="IPR014729">
    <property type="entry name" value="Rossmann-like_a/b/a_fold"/>
</dbReference>
<evidence type="ECO:0000256" key="2">
    <source>
        <dbReference type="ARBA" id="ARBA00022741"/>
    </source>
</evidence>
<dbReference type="InterPro" id="IPR049940">
    <property type="entry name" value="GluQ/Sye"/>
</dbReference>
<dbReference type="Gene3D" id="3.90.800.10">
    <property type="entry name" value="Glutamyl-tRNA Synthetase, Domain 3"/>
    <property type="match status" value="1"/>
</dbReference>
<dbReference type="GO" id="GO:0006424">
    <property type="term" value="P:glutamyl-tRNA aminoacylation"/>
    <property type="evidence" value="ECO:0007669"/>
    <property type="project" value="TreeGrafter"/>
</dbReference>
<dbReference type="GO" id="GO:0004818">
    <property type="term" value="F:glutamate-tRNA ligase activity"/>
    <property type="evidence" value="ECO:0007669"/>
    <property type="project" value="TreeGrafter"/>
</dbReference>
<evidence type="ECO:0000256" key="4">
    <source>
        <dbReference type="ARBA" id="ARBA00023146"/>
    </source>
</evidence>
<evidence type="ECO:0000313" key="6">
    <source>
        <dbReference type="Proteomes" id="UP000578077"/>
    </source>
</evidence>
<keyword evidence="3" id="KW-0067">ATP-binding</keyword>
<dbReference type="AlphaFoldDB" id="A0A841E8J7"/>
<dbReference type="GO" id="GO:0005829">
    <property type="term" value="C:cytosol"/>
    <property type="evidence" value="ECO:0007669"/>
    <property type="project" value="TreeGrafter"/>
</dbReference>
<keyword evidence="6" id="KW-1185">Reference proteome</keyword>
<sequence length="429" mass="46580">MGAPPRLDHPALVGPGSGLVRTRLGISPNHPSLRAGVLRTHLLTALFAYAVAERTGASAHVHVRWDDTDPSRARRCHEPRLLDELRNVAQIPVSDAGLRQSDGAQRYLRALGRLQELGVIRDQDGAACLDIAAADRLLRRRGQEPEAATAEAAVNTRVQREPVEARVRLFRSDGRALWHLASVVDDIHRHTTLIVRGSDKINATAIQVRLFLLLGAPAPPAFLFVPRLLETDRDGTRTAALLDGGVRPSALRWYLAEPFLAPASGPGPQSFADLVTRLRADVRLRADARFDQRRLAALDRKLSGALPSSVACDELIRAGATAEPELLAWVAAHYRRPLPQQSRLCALLEYKPAYGEPPQRAAEAVAWLERHLRGGAEAPAPPALAWVLTGETDLPGLGPGVERLPAGLVRARLTAARQALRRASAASMR</sequence>
<name>A0A841E8J7_9ACTN</name>
<keyword evidence="4 5" id="KW-0030">Aminoacyl-tRNA synthetase</keyword>
<protein>
    <submittedName>
        <fullName evidence="5">Glutamyl/glutaminyl-tRNA synthetase</fullName>
    </submittedName>
</protein>
<dbReference type="PANTHER" id="PTHR43311">
    <property type="entry name" value="GLUTAMATE--TRNA LIGASE"/>
    <property type="match status" value="1"/>
</dbReference>
<proteinExistence type="predicted"/>
<keyword evidence="1" id="KW-0436">Ligase</keyword>
<dbReference type="SUPFAM" id="SSF52374">
    <property type="entry name" value="Nucleotidylyl transferase"/>
    <property type="match status" value="1"/>
</dbReference>
<evidence type="ECO:0000256" key="3">
    <source>
        <dbReference type="ARBA" id="ARBA00022840"/>
    </source>
</evidence>
<dbReference type="Gene3D" id="3.40.50.620">
    <property type="entry name" value="HUPs"/>
    <property type="match status" value="2"/>
</dbReference>
<comment type="caution">
    <text evidence="5">The sequence shown here is derived from an EMBL/GenBank/DDBJ whole genome shotgun (WGS) entry which is preliminary data.</text>
</comment>
<dbReference type="GO" id="GO:0005524">
    <property type="term" value="F:ATP binding"/>
    <property type="evidence" value="ECO:0007669"/>
    <property type="project" value="UniProtKB-KW"/>
</dbReference>
<dbReference type="PANTHER" id="PTHR43311:SF2">
    <property type="entry name" value="GLUTAMATE--TRNA LIGASE, MITOCHONDRIAL-RELATED"/>
    <property type="match status" value="1"/>
</dbReference>
<dbReference type="EMBL" id="JACHLY010000001">
    <property type="protein sequence ID" value="MBB5998804.1"/>
    <property type="molecule type" value="Genomic_DNA"/>
</dbReference>
<accession>A0A841E8J7</accession>
<keyword evidence="2" id="KW-0547">Nucleotide-binding</keyword>
<reference evidence="5 6" key="1">
    <citation type="submission" date="2020-08" db="EMBL/GenBank/DDBJ databases">
        <title>Sequencing the genomes of 1000 actinobacteria strains.</title>
        <authorList>
            <person name="Klenk H.-P."/>
        </authorList>
    </citation>
    <scope>NUCLEOTIDE SEQUENCE [LARGE SCALE GENOMIC DNA]</scope>
    <source>
        <strain evidence="5 6">DSM 44593</strain>
    </source>
</reference>
<dbReference type="Proteomes" id="UP000578077">
    <property type="component" value="Unassembled WGS sequence"/>
</dbReference>
<organism evidence="5 6">
    <name type="scientific">Streptomonospora salina</name>
    <dbReference type="NCBI Taxonomy" id="104205"/>
    <lineage>
        <taxon>Bacteria</taxon>
        <taxon>Bacillati</taxon>
        <taxon>Actinomycetota</taxon>
        <taxon>Actinomycetes</taxon>
        <taxon>Streptosporangiales</taxon>
        <taxon>Nocardiopsidaceae</taxon>
        <taxon>Streptomonospora</taxon>
    </lineage>
</organism>